<accession>A0A3N4K8Y3</accession>
<evidence type="ECO:0000313" key="2">
    <source>
        <dbReference type="EMBL" id="RPB06990.1"/>
    </source>
</evidence>
<proteinExistence type="predicted"/>
<dbReference type="InParanoid" id="A0A3N4K8Y3"/>
<feature type="signal peptide" evidence="1">
    <location>
        <begin position="1"/>
        <end position="19"/>
    </location>
</feature>
<name>A0A3N4K8Y3_9PEZI</name>
<dbReference type="OrthoDB" id="10378291at2759"/>
<sequence>MRFYLLITTAHVYVGTTLGAPVRSYIYSGSLRYRFHMGVTNIHNSLIIDMDHEQLANWKAPGVRNGLRGSAVVSFSPHSGDLYASLIMLRPYMRYRRVFLVLCVKVSVLLENRQLE</sequence>
<organism evidence="2 3">
    <name type="scientific">Morchella conica CCBAS932</name>
    <dbReference type="NCBI Taxonomy" id="1392247"/>
    <lineage>
        <taxon>Eukaryota</taxon>
        <taxon>Fungi</taxon>
        <taxon>Dikarya</taxon>
        <taxon>Ascomycota</taxon>
        <taxon>Pezizomycotina</taxon>
        <taxon>Pezizomycetes</taxon>
        <taxon>Pezizales</taxon>
        <taxon>Morchellaceae</taxon>
        <taxon>Morchella</taxon>
    </lineage>
</organism>
<dbReference type="Proteomes" id="UP000277580">
    <property type="component" value="Unassembled WGS sequence"/>
</dbReference>
<feature type="chain" id="PRO_5018041178" evidence="1">
    <location>
        <begin position="20"/>
        <end position="116"/>
    </location>
</feature>
<evidence type="ECO:0000313" key="3">
    <source>
        <dbReference type="Proteomes" id="UP000277580"/>
    </source>
</evidence>
<keyword evidence="1" id="KW-0732">Signal</keyword>
<dbReference type="AlphaFoldDB" id="A0A3N4K8Y3"/>
<protein>
    <submittedName>
        <fullName evidence="2">Uncharacterized protein</fullName>
    </submittedName>
</protein>
<keyword evidence="3" id="KW-1185">Reference proteome</keyword>
<evidence type="ECO:0000256" key="1">
    <source>
        <dbReference type="SAM" id="SignalP"/>
    </source>
</evidence>
<gene>
    <name evidence="2" type="ORF">P167DRAFT_439494</name>
</gene>
<dbReference type="EMBL" id="ML119201">
    <property type="protein sequence ID" value="RPB06990.1"/>
    <property type="molecule type" value="Genomic_DNA"/>
</dbReference>
<reference evidence="2 3" key="1">
    <citation type="journal article" date="2018" name="Nat. Ecol. Evol.">
        <title>Pezizomycetes genomes reveal the molecular basis of ectomycorrhizal truffle lifestyle.</title>
        <authorList>
            <person name="Murat C."/>
            <person name="Payen T."/>
            <person name="Noel B."/>
            <person name="Kuo A."/>
            <person name="Morin E."/>
            <person name="Chen J."/>
            <person name="Kohler A."/>
            <person name="Krizsan K."/>
            <person name="Balestrini R."/>
            <person name="Da Silva C."/>
            <person name="Montanini B."/>
            <person name="Hainaut M."/>
            <person name="Levati E."/>
            <person name="Barry K.W."/>
            <person name="Belfiori B."/>
            <person name="Cichocki N."/>
            <person name="Clum A."/>
            <person name="Dockter R.B."/>
            <person name="Fauchery L."/>
            <person name="Guy J."/>
            <person name="Iotti M."/>
            <person name="Le Tacon F."/>
            <person name="Lindquist E.A."/>
            <person name="Lipzen A."/>
            <person name="Malagnac F."/>
            <person name="Mello A."/>
            <person name="Molinier V."/>
            <person name="Miyauchi S."/>
            <person name="Poulain J."/>
            <person name="Riccioni C."/>
            <person name="Rubini A."/>
            <person name="Sitrit Y."/>
            <person name="Splivallo R."/>
            <person name="Traeger S."/>
            <person name="Wang M."/>
            <person name="Zifcakova L."/>
            <person name="Wipf D."/>
            <person name="Zambonelli A."/>
            <person name="Paolocci F."/>
            <person name="Nowrousian M."/>
            <person name="Ottonello S."/>
            <person name="Baldrian P."/>
            <person name="Spatafora J.W."/>
            <person name="Henrissat B."/>
            <person name="Nagy L.G."/>
            <person name="Aury J.M."/>
            <person name="Wincker P."/>
            <person name="Grigoriev I.V."/>
            <person name="Bonfante P."/>
            <person name="Martin F.M."/>
        </authorList>
    </citation>
    <scope>NUCLEOTIDE SEQUENCE [LARGE SCALE GENOMIC DNA]</scope>
    <source>
        <strain evidence="2 3">CCBAS932</strain>
    </source>
</reference>